<gene>
    <name evidence="1" type="ORF">FNJ47_06080</name>
</gene>
<dbReference type="InterPro" id="IPR011008">
    <property type="entry name" value="Dimeric_a/b-barrel"/>
</dbReference>
<evidence type="ECO:0000313" key="2">
    <source>
        <dbReference type="Proteomes" id="UP000468531"/>
    </source>
</evidence>
<dbReference type="RefSeq" id="WP_163151593.1">
    <property type="nucleotide sequence ID" value="NZ_VKHP01000014.1"/>
</dbReference>
<keyword evidence="1" id="KW-0503">Monooxygenase</keyword>
<comment type="caution">
    <text evidence="1">The sequence shown here is derived from an EMBL/GenBank/DDBJ whole genome shotgun (WGS) entry which is preliminary data.</text>
</comment>
<organism evidence="1 2">
    <name type="scientific">Bradyrhizobium uaiense</name>
    <dbReference type="NCBI Taxonomy" id="2594946"/>
    <lineage>
        <taxon>Bacteria</taxon>
        <taxon>Pseudomonadati</taxon>
        <taxon>Pseudomonadota</taxon>
        <taxon>Alphaproteobacteria</taxon>
        <taxon>Hyphomicrobiales</taxon>
        <taxon>Nitrobacteraceae</taxon>
        <taxon>Bradyrhizobium</taxon>
    </lineage>
</organism>
<keyword evidence="2" id="KW-1185">Reference proteome</keyword>
<sequence>MITAVTTFRLPKPITREEARSIFLSTAPLYRGVSGLFRKTYMISEDGMTAGGVYFWNSRQDAEALYTDAWRARAREKYGADPTVTYFESPVVVDNVAEQILSER</sequence>
<dbReference type="AlphaFoldDB" id="A0A6P1BCL2"/>
<name>A0A6P1BCL2_9BRAD</name>
<dbReference type="EMBL" id="VKHP01000014">
    <property type="protein sequence ID" value="NEU95410.1"/>
    <property type="molecule type" value="Genomic_DNA"/>
</dbReference>
<protein>
    <submittedName>
        <fullName evidence="1">Monooxygenase</fullName>
    </submittedName>
</protein>
<dbReference type="Proteomes" id="UP000468531">
    <property type="component" value="Unassembled WGS sequence"/>
</dbReference>
<reference evidence="1 2" key="1">
    <citation type="journal article" date="2020" name="Arch. Microbiol.">
        <title>Bradyrhizobium uaiense sp. nov., a new highly efficient cowpea symbiont.</title>
        <authorList>
            <person name="Cabral Michel D."/>
            <person name="Azarias Guimaraes A."/>
            <person name="Martins da Costa E."/>
            <person name="Soares de Carvalho T."/>
            <person name="Balsanelli E."/>
            <person name="Willems A."/>
            <person name="Maltempi de Souza E."/>
            <person name="de Souza Moreira F.M."/>
        </authorList>
    </citation>
    <scope>NUCLEOTIDE SEQUENCE [LARGE SCALE GENOMIC DNA]</scope>
    <source>
        <strain evidence="1 2">UFLA 03-164</strain>
    </source>
</reference>
<evidence type="ECO:0000313" key="1">
    <source>
        <dbReference type="EMBL" id="NEU95410.1"/>
    </source>
</evidence>
<proteinExistence type="predicted"/>
<dbReference type="GO" id="GO:0004497">
    <property type="term" value="F:monooxygenase activity"/>
    <property type="evidence" value="ECO:0007669"/>
    <property type="project" value="UniProtKB-KW"/>
</dbReference>
<dbReference type="SUPFAM" id="SSF54909">
    <property type="entry name" value="Dimeric alpha+beta barrel"/>
    <property type="match status" value="1"/>
</dbReference>
<dbReference type="Gene3D" id="3.30.70.100">
    <property type="match status" value="1"/>
</dbReference>
<accession>A0A6P1BCL2</accession>
<keyword evidence="1" id="KW-0560">Oxidoreductase</keyword>